<organism evidence="15 16">
    <name type="scientific">Alkalidesulfovibrio alkalitolerans DSM 16529</name>
    <dbReference type="NCBI Taxonomy" id="1121439"/>
    <lineage>
        <taxon>Bacteria</taxon>
        <taxon>Pseudomonadati</taxon>
        <taxon>Thermodesulfobacteriota</taxon>
        <taxon>Desulfovibrionia</taxon>
        <taxon>Desulfovibrionales</taxon>
        <taxon>Desulfovibrionaceae</taxon>
        <taxon>Alkalidesulfovibrio</taxon>
    </lineage>
</organism>
<dbReference type="Proteomes" id="UP000014975">
    <property type="component" value="Unassembled WGS sequence"/>
</dbReference>
<dbReference type="GO" id="GO:0008360">
    <property type="term" value="P:regulation of cell shape"/>
    <property type="evidence" value="ECO:0007669"/>
    <property type="project" value="UniProtKB-KW"/>
</dbReference>
<dbReference type="PANTHER" id="PTHR23132:SF23">
    <property type="entry name" value="D-ALANINE--D-ALANINE LIGASE B"/>
    <property type="match status" value="1"/>
</dbReference>
<dbReference type="PANTHER" id="PTHR23132">
    <property type="entry name" value="D-ALANINE--D-ALANINE LIGASE"/>
    <property type="match status" value="1"/>
</dbReference>
<dbReference type="PROSITE" id="PS00844">
    <property type="entry name" value="DALA_DALA_LIGASE_2"/>
    <property type="match status" value="1"/>
</dbReference>
<protein>
    <recommendedName>
        <fullName evidence="5">D-alanine--D-alanine ligase</fullName>
        <ecNumber evidence="5">6.3.2.4</ecNumber>
    </recommendedName>
</protein>
<dbReference type="InterPro" id="IPR013815">
    <property type="entry name" value="ATP_grasp_subdomain_1"/>
</dbReference>
<comment type="caution">
    <text evidence="15">The sequence shown here is derived from an EMBL/GenBank/DDBJ whole genome shotgun (WGS) entry which is preliminary data.</text>
</comment>
<evidence type="ECO:0000313" key="16">
    <source>
        <dbReference type="Proteomes" id="UP000014975"/>
    </source>
</evidence>
<dbReference type="PATRIC" id="fig|1121439.3.peg.38"/>
<keyword evidence="11" id="KW-0573">Peptidoglycan synthesis</keyword>
<comment type="cofactor">
    <cofactor evidence="1">
        <name>Mn(2+)</name>
        <dbReference type="ChEBI" id="CHEBI:29035"/>
    </cofactor>
</comment>
<dbReference type="Gene3D" id="3.40.50.20">
    <property type="match status" value="1"/>
</dbReference>
<dbReference type="PROSITE" id="PS50975">
    <property type="entry name" value="ATP_GRASP"/>
    <property type="match status" value="1"/>
</dbReference>
<keyword evidence="10" id="KW-0133">Cell shape</keyword>
<dbReference type="STRING" id="1121439.dsat_1656"/>
<dbReference type="InterPro" id="IPR011095">
    <property type="entry name" value="Dala_Dala_lig_C"/>
</dbReference>
<evidence type="ECO:0000256" key="11">
    <source>
        <dbReference type="ARBA" id="ARBA00022984"/>
    </source>
</evidence>
<dbReference type="Pfam" id="PF07478">
    <property type="entry name" value="Dala_Dala_lig_C"/>
    <property type="match status" value="1"/>
</dbReference>
<comment type="similarity">
    <text evidence="4">Belongs to the D-alanine--D-alanine ligase family.</text>
</comment>
<comment type="subcellular location">
    <subcellularLocation>
        <location evidence="3">Cytoplasm</location>
    </subcellularLocation>
</comment>
<dbReference type="GO" id="GO:0046872">
    <property type="term" value="F:metal ion binding"/>
    <property type="evidence" value="ECO:0007669"/>
    <property type="project" value="InterPro"/>
</dbReference>
<dbReference type="GO" id="GO:0005737">
    <property type="term" value="C:cytoplasm"/>
    <property type="evidence" value="ECO:0007669"/>
    <property type="project" value="UniProtKB-SubCell"/>
</dbReference>
<dbReference type="Gene3D" id="3.30.470.20">
    <property type="entry name" value="ATP-grasp fold, B domain"/>
    <property type="match status" value="1"/>
</dbReference>
<sequence>MRVGITYDLKEAYLAQGYTPEEVAEFDCPETIQAIEEALWAMGCETDPIGTVRDLVRRLALGERWDLVFNIAEGLSGFARESQIPALLEAYAIPCVFSDPLVLSLCLHKAMTKRVLKSAGVPTPDFAVIERPGQAAAVSLAWPLFAKPVAEGTSKGVSARSLCRTPEELLAVCDELLAAHRQPVLVERYLPGREFTVGIMGSGEEAKSLGVMEVLLTENAEAGAYSLENKWLYEDRVKYRLVDDQAARDAARVSLDAWRALSCRDGGRVDVRLNEHGQAEVIEINPLPGLNPDYSDLPILCRLAGMPYQELIAGIVRSACARAGLSLDAPKARRPVRRAAI</sequence>
<dbReference type="Gene3D" id="3.30.1490.20">
    <property type="entry name" value="ATP-grasp fold, A domain"/>
    <property type="match status" value="1"/>
</dbReference>
<keyword evidence="8 13" id="KW-0547">Nucleotide-binding</keyword>
<dbReference type="RefSeq" id="WP_020885542.1">
    <property type="nucleotide sequence ID" value="NZ_ATHI01000001.1"/>
</dbReference>
<keyword evidence="9 13" id="KW-0067">ATP-binding</keyword>
<keyword evidence="7 15" id="KW-0436">Ligase</keyword>
<evidence type="ECO:0000256" key="7">
    <source>
        <dbReference type="ARBA" id="ARBA00022598"/>
    </source>
</evidence>
<evidence type="ECO:0000256" key="12">
    <source>
        <dbReference type="ARBA" id="ARBA00047614"/>
    </source>
</evidence>
<keyword evidence="6" id="KW-0963">Cytoplasm</keyword>
<evidence type="ECO:0000313" key="15">
    <source>
        <dbReference type="EMBL" id="EPR36128.1"/>
    </source>
</evidence>
<reference evidence="15 16" key="1">
    <citation type="journal article" date="2013" name="Genome Announc.">
        <title>Draft genome sequences for three mercury-methylating, sulfate-reducing bacteria.</title>
        <authorList>
            <person name="Brown S.D."/>
            <person name="Hurt R.A.Jr."/>
            <person name="Gilmour C.C."/>
            <person name="Elias D.A."/>
        </authorList>
    </citation>
    <scope>NUCLEOTIDE SEQUENCE [LARGE SCALE GENOMIC DNA]</scope>
    <source>
        <strain evidence="15 16">DSM 16529</strain>
    </source>
</reference>
<dbReference type="EMBL" id="ATHI01000001">
    <property type="protein sequence ID" value="EPR36128.1"/>
    <property type="molecule type" value="Genomic_DNA"/>
</dbReference>
<proteinExistence type="inferred from homology"/>
<evidence type="ECO:0000256" key="2">
    <source>
        <dbReference type="ARBA" id="ARBA00001946"/>
    </source>
</evidence>
<evidence type="ECO:0000256" key="1">
    <source>
        <dbReference type="ARBA" id="ARBA00001936"/>
    </source>
</evidence>
<evidence type="ECO:0000256" key="10">
    <source>
        <dbReference type="ARBA" id="ARBA00022960"/>
    </source>
</evidence>
<evidence type="ECO:0000259" key="14">
    <source>
        <dbReference type="PROSITE" id="PS50975"/>
    </source>
</evidence>
<evidence type="ECO:0000256" key="9">
    <source>
        <dbReference type="ARBA" id="ARBA00022840"/>
    </source>
</evidence>
<dbReference type="GO" id="GO:0009252">
    <property type="term" value="P:peptidoglycan biosynthetic process"/>
    <property type="evidence" value="ECO:0007669"/>
    <property type="project" value="UniProtKB-KW"/>
</dbReference>
<evidence type="ECO:0000256" key="4">
    <source>
        <dbReference type="ARBA" id="ARBA00010871"/>
    </source>
</evidence>
<accession>S7UUU4</accession>
<name>S7UUU4_9BACT</name>
<gene>
    <name evidence="15" type="ORF">dsat_1656</name>
</gene>
<evidence type="ECO:0000256" key="13">
    <source>
        <dbReference type="PROSITE-ProRule" id="PRU00409"/>
    </source>
</evidence>
<keyword evidence="16" id="KW-1185">Reference proteome</keyword>
<dbReference type="GO" id="GO:0008716">
    <property type="term" value="F:D-alanine-D-alanine ligase activity"/>
    <property type="evidence" value="ECO:0007669"/>
    <property type="project" value="UniProtKB-EC"/>
</dbReference>
<comment type="cofactor">
    <cofactor evidence="2">
        <name>Mg(2+)</name>
        <dbReference type="ChEBI" id="CHEBI:18420"/>
    </cofactor>
</comment>
<dbReference type="InterPro" id="IPR011761">
    <property type="entry name" value="ATP-grasp"/>
</dbReference>
<dbReference type="SUPFAM" id="SSF56059">
    <property type="entry name" value="Glutathione synthetase ATP-binding domain-like"/>
    <property type="match status" value="1"/>
</dbReference>
<evidence type="ECO:0000256" key="6">
    <source>
        <dbReference type="ARBA" id="ARBA00022490"/>
    </source>
</evidence>
<dbReference type="GO" id="GO:0005524">
    <property type="term" value="F:ATP binding"/>
    <property type="evidence" value="ECO:0007669"/>
    <property type="project" value="UniProtKB-UniRule"/>
</dbReference>
<dbReference type="OrthoDB" id="9813261at2"/>
<evidence type="ECO:0000256" key="3">
    <source>
        <dbReference type="ARBA" id="ARBA00004496"/>
    </source>
</evidence>
<dbReference type="eggNOG" id="COG1181">
    <property type="taxonomic scope" value="Bacteria"/>
</dbReference>
<comment type="catalytic activity">
    <reaction evidence="12">
        <text>2 D-alanine + ATP = D-alanyl-D-alanine + ADP + phosphate + H(+)</text>
        <dbReference type="Rhea" id="RHEA:11224"/>
        <dbReference type="ChEBI" id="CHEBI:15378"/>
        <dbReference type="ChEBI" id="CHEBI:30616"/>
        <dbReference type="ChEBI" id="CHEBI:43474"/>
        <dbReference type="ChEBI" id="CHEBI:57416"/>
        <dbReference type="ChEBI" id="CHEBI:57822"/>
        <dbReference type="ChEBI" id="CHEBI:456216"/>
        <dbReference type="EC" id="6.3.2.4"/>
    </reaction>
</comment>
<evidence type="ECO:0000256" key="8">
    <source>
        <dbReference type="ARBA" id="ARBA00022741"/>
    </source>
</evidence>
<dbReference type="AlphaFoldDB" id="S7UUU4"/>
<dbReference type="EC" id="6.3.2.4" evidence="5"/>
<evidence type="ECO:0000256" key="5">
    <source>
        <dbReference type="ARBA" id="ARBA00012216"/>
    </source>
</evidence>
<feature type="domain" description="ATP-grasp" evidence="14">
    <location>
        <begin position="113"/>
        <end position="317"/>
    </location>
</feature>
<dbReference type="InterPro" id="IPR000291">
    <property type="entry name" value="D-Ala_lig_Van_CS"/>
</dbReference>